<organism evidence="3 4">
    <name type="scientific">Actinomadura hallensis</name>
    <dbReference type="NCBI Taxonomy" id="337895"/>
    <lineage>
        <taxon>Bacteria</taxon>
        <taxon>Bacillati</taxon>
        <taxon>Actinomycetota</taxon>
        <taxon>Actinomycetes</taxon>
        <taxon>Streptosporangiales</taxon>
        <taxon>Thermomonosporaceae</taxon>
        <taxon>Actinomadura</taxon>
    </lineage>
</organism>
<gene>
    <name evidence="3" type="ORF">FHX41_0929</name>
</gene>
<dbReference type="AlphaFoldDB" id="A0A543I9P4"/>
<keyword evidence="2" id="KW-1133">Transmembrane helix</keyword>
<evidence type="ECO:0000256" key="1">
    <source>
        <dbReference type="SAM" id="MobiDB-lite"/>
    </source>
</evidence>
<keyword evidence="2" id="KW-0472">Membrane</keyword>
<dbReference type="OrthoDB" id="3543412at2"/>
<dbReference type="PANTHER" id="PTHR38441">
    <property type="entry name" value="INTEGRAL MEMBRANE PROTEIN-RELATED"/>
    <property type="match status" value="1"/>
</dbReference>
<feature type="region of interest" description="Disordered" evidence="1">
    <location>
        <begin position="1"/>
        <end position="20"/>
    </location>
</feature>
<dbReference type="PANTHER" id="PTHR38441:SF1">
    <property type="entry name" value="MEMBRANE PROTEIN"/>
    <property type="match status" value="1"/>
</dbReference>
<reference evidence="3 4" key="1">
    <citation type="submission" date="2019-06" db="EMBL/GenBank/DDBJ databases">
        <title>Sequencing the genomes of 1000 actinobacteria strains.</title>
        <authorList>
            <person name="Klenk H.-P."/>
        </authorList>
    </citation>
    <scope>NUCLEOTIDE SEQUENCE [LARGE SCALE GENOMIC DNA]</scope>
    <source>
        <strain evidence="3 4">DSM 45043</strain>
    </source>
</reference>
<keyword evidence="4" id="KW-1185">Reference proteome</keyword>
<feature type="transmembrane region" description="Helical" evidence="2">
    <location>
        <begin position="40"/>
        <end position="62"/>
    </location>
</feature>
<feature type="transmembrane region" description="Helical" evidence="2">
    <location>
        <begin position="74"/>
        <end position="96"/>
    </location>
</feature>
<protein>
    <submittedName>
        <fullName evidence="3">Uncharacterized membrane protein (DUF485 family)</fullName>
    </submittedName>
</protein>
<sequence>MAGDSRVAGRPGSGTGPSGQYASIARYERFRLLRGRYRRAALAVATVFLGWYSVYVGLSAFARDFMGRTVVGHVNVALLLGVLQVVSTFAVAWAYVAYARRRLDPLAGELR</sequence>
<dbReference type="RefSeq" id="WP_141966346.1">
    <property type="nucleotide sequence ID" value="NZ_VFPO01000001.1"/>
</dbReference>
<evidence type="ECO:0000256" key="2">
    <source>
        <dbReference type="SAM" id="Phobius"/>
    </source>
</evidence>
<dbReference type="EMBL" id="VFPO01000001">
    <property type="protein sequence ID" value="TQM67322.1"/>
    <property type="molecule type" value="Genomic_DNA"/>
</dbReference>
<dbReference type="Proteomes" id="UP000316706">
    <property type="component" value="Unassembled WGS sequence"/>
</dbReference>
<evidence type="ECO:0000313" key="4">
    <source>
        <dbReference type="Proteomes" id="UP000316706"/>
    </source>
</evidence>
<dbReference type="Pfam" id="PF04341">
    <property type="entry name" value="DUF485"/>
    <property type="match status" value="1"/>
</dbReference>
<comment type="caution">
    <text evidence="3">The sequence shown here is derived from an EMBL/GenBank/DDBJ whole genome shotgun (WGS) entry which is preliminary data.</text>
</comment>
<keyword evidence="2" id="KW-0812">Transmembrane</keyword>
<name>A0A543I9P4_9ACTN</name>
<evidence type="ECO:0000313" key="3">
    <source>
        <dbReference type="EMBL" id="TQM67322.1"/>
    </source>
</evidence>
<dbReference type="InterPro" id="IPR007436">
    <property type="entry name" value="DUF485"/>
</dbReference>
<proteinExistence type="predicted"/>
<accession>A0A543I9P4</accession>